<gene>
    <name evidence="1" type="ORF">GCM10020260_10460</name>
</gene>
<evidence type="ECO:0008006" key="3">
    <source>
        <dbReference type="Google" id="ProtNLM"/>
    </source>
</evidence>
<proteinExistence type="predicted"/>
<dbReference type="Proteomes" id="UP001501736">
    <property type="component" value="Unassembled WGS sequence"/>
</dbReference>
<dbReference type="PANTHER" id="PTHR48079:SF6">
    <property type="entry name" value="NAD(P)-BINDING DOMAIN-CONTAINING PROTEIN-RELATED"/>
    <property type="match status" value="1"/>
</dbReference>
<dbReference type="InterPro" id="IPR036291">
    <property type="entry name" value="NAD(P)-bd_dom_sf"/>
</dbReference>
<reference evidence="2" key="1">
    <citation type="journal article" date="2019" name="Int. J. Syst. Evol. Microbiol.">
        <title>The Global Catalogue of Microorganisms (GCM) 10K type strain sequencing project: providing services to taxonomists for standard genome sequencing and annotation.</title>
        <authorList>
            <consortium name="The Broad Institute Genomics Platform"/>
            <consortium name="The Broad Institute Genome Sequencing Center for Infectious Disease"/>
            <person name="Wu L."/>
            <person name="Ma J."/>
        </authorList>
    </citation>
    <scope>NUCLEOTIDE SEQUENCE [LARGE SCALE GENOMIC DNA]</scope>
    <source>
        <strain evidence="2">JCM 11483</strain>
    </source>
</reference>
<dbReference type="EMBL" id="BAAAYG010000003">
    <property type="protein sequence ID" value="GAA3282800.1"/>
    <property type="molecule type" value="Genomic_DNA"/>
</dbReference>
<protein>
    <recommendedName>
        <fullName evidence="3">Nucleoside-diphosphate-sugar epimerase</fullName>
    </recommendedName>
</protein>
<sequence length="213" mass="22848">MTLSPGGRDAAAYEHTFRGGLAGLARRLPTPPRRLVFISSTGVLGAHDGDRVDEATQPTPDRGSAAALLSAEQDARELFDGEVVVVRPAGIYGPGRSRTIDRVARGTPMDHRRMTNRIHRDDLVTILAALLESSAPPPLLHAVDAEPATLGAVASFIAERLGVDVPADSGDGRASGKTIDGRRLRTFLQGSRLRFPTFREGYAELIGRHDPTR</sequence>
<dbReference type="SUPFAM" id="SSF51735">
    <property type="entry name" value="NAD(P)-binding Rossmann-fold domains"/>
    <property type="match status" value="1"/>
</dbReference>
<dbReference type="InterPro" id="IPR051783">
    <property type="entry name" value="NAD(P)-dependent_oxidoreduct"/>
</dbReference>
<dbReference type="PANTHER" id="PTHR48079">
    <property type="entry name" value="PROTEIN YEEZ"/>
    <property type="match status" value="1"/>
</dbReference>
<organism evidence="1 2">
    <name type="scientific">Nesterenkonia halobia</name>
    <dbReference type="NCBI Taxonomy" id="37922"/>
    <lineage>
        <taxon>Bacteria</taxon>
        <taxon>Bacillati</taxon>
        <taxon>Actinomycetota</taxon>
        <taxon>Actinomycetes</taxon>
        <taxon>Micrococcales</taxon>
        <taxon>Micrococcaceae</taxon>
        <taxon>Nesterenkonia</taxon>
    </lineage>
</organism>
<dbReference type="Gene3D" id="3.40.50.720">
    <property type="entry name" value="NAD(P)-binding Rossmann-like Domain"/>
    <property type="match status" value="1"/>
</dbReference>
<evidence type="ECO:0000313" key="2">
    <source>
        <dbReference type="Proteomes" id="UP001501736"/>
    </source>
</evidence>
<comment type="caution">
    <text evidence="1">The sequence shown here is derived from an EMBL/GenBank/DDBJ whole genome shotgun (WGS) entry which is preliminary data.</text>
</comment>
<accession>A0ABP6RBD1</accession>
<evidence type="ECO:0000313" key="1">
    <source>
        <dbReference type="EMBL" id="GAA3282800.1"/>
    </source>
</evidence>
<name>A0ABP6RBD1_9MICC</name>
<keyword evidence="2" id="KW-1185">Reference proteome</keyword>